<feature type="domain" description="Heterokaryon incompatibility" evidence="1">
    <location>
        <begin position="182"/>
        <end position="331"/>
    </location>
</feature>
<sequence>MELCSACNRFVQDNYRECKHHGTLRELKNCAETKTTPSCALCCLLWTGVQAQYSVSVSMSNVGSILANDYTLDLGYTRQGHLRWMYAKGTVMSDGTRPILGTLDIISEQESSFSQRTITTGQWDAWSHQTALTVKGWLTECHDKHPWCGRPRPQKAPTRLVDIGDPSIYRLIETKGGQKELYVALSYVWGIKKKKGESIHQLKLVKKTRSDLMKGIKPSQMTASHREGSMVARDLGYRYIWIDALCIMQDDIADWKNAAVEVPDIYNNAVLTITAGRSHDSRDGFLTERRPVKLPRRTEGSSRNLASTFEVSLAKNRAIGPADERAWCFQEALLSRRSLIFGMGQLIFKCRKHKAFQDGSHDKFMFDEAAFHHDWVLPFPPEAPRTENDRSPPTQSHIVHGWYRVAQKYAMRDMYDPFDCYAALAGIARRCESALAKASKDGAAPRYLCGLWETDTFAHALMWRRCLDATLARDCRVLEEPGPEQDPISRAPSWSWMALVGRITFHGAPVTTSGPPAAAFIRVPCCVPANGRGSWTRENWGIRTQLEAREIQTSLPLKIEVKGRPRRVRATTGRVCGYMMFLRYGEMLANHSTIDPAESENLREHGVVLQDLRDQDDEKGIALALFDLPPEEYRELPPVPKPVSDHELPLKPNYDSTYERYRGIFESASTMQLEIPVTPMAEPLQGTPTIPWIVEAPLNSVEVLGAILKPSHPFQIHTAHHVQRRFDRAHGSKPLYSEYIRLQGQLERNREVSFIRVPASAEKILRHWLMGFFKPVVLNYISIPWTTGRIQCLAHPRALVMSDRPVAGIYTYEIDLPTKFR</sequence>
<evidence type="ECO:0000313" key="2">
    <source>
        <dbReference type="EMBL" id="QLI69661.1"/>
    </source>
</evidence>
<dbReference type="OrthoDB" id="4941456at2759"/>
<protein>
    <recommendedName>
        <fullName evidence="1">Heterokaryon incompatibility domain-containing protein</fullName>
    </recommendedName>
</protein>
<dbReference type="KEGG" id="mbrn:26246219"/>
<proteinExistence type="predicted"/>
<dbReference type="PANTHER" id="PTHR33112:SF10">
    <property type="entry name" value="TOL"/>
    <property type="match status" value="1"/>
</dbReference>
<dbReference type="InterPro" id="IPR010730">
    <property type="entry name" value="HET"/>
</dbReference>
<dbReference type="Pfam" id="PF06985">
    <property type="entry name" value="HET"/>
    <property type="match status" value="1"/>
</dbReference>
<dbReference type="PANTHER" id="PTHR33112">
    <property type="entry name" value="DOMAIN PROTEIN, PUTATIVE-RELATED"/>
    <property type="match status" value="1"/>
</dbReference>
<dbReference type="RefSeq" id="XP_014540913.2">
    <property type="nucleotide sequence ID" value="XM_014685427.2"/>
</dbReference>
<accession>A0A7D5YUU4</accession>
<dbReference type="GeneID" id="26246219"/>
<keyword evidence="3" id="KW-1185">Reference proteome</keyword>
<organism evidence="2 3">
    <name type="scientific">Metarhizium brunneum</name>
    <dbReference type="NCBI Taxonomy" id="500148"/>
    <lineage>
        <taxon>Eukaryota</taxon>
        <taxon>Fungi</taxon>
        <taxon>Dikarya</taxon>
        <taxon>Ascomycota</taxon>
        <taxon>Pezizomycotina</taxon>
        <taxon>Sordariomycetes</taxon>
        <taxon>Hypocreomycetidae</taxon>
        <taxon>Hypocreales</taxon>
        <taxon>Clavicipitaceae</taxon>
        <taxon>Metarhizium</taxon>
    </lineage>
</organism>
<reference evidence="2 3" key="1">
    <citation type="submission" date="2020-07" db="EMBL/GenBank/DDBJ databases">
        <title>Telomere length de novo assembly of all 7 chromosomes of the fungus, Metarhizium brunneum, using a novel assembly pipeline.</title>
        <authorList>
            <person name="Saud z."/>
            <person name="Kortsinoglou A."/>
            <person name="Kouvelis V.N."/>
            <person name="Butt T.M."/>
        </authorList>
    </citation>
    <scope>NUCLEOTIDE SEQUENCE [LARGE SCALE GENOMIC DNA]</scope>
    <source>
        <strain evidence="2 3">4556</strain>
    </source>
</reference>
<evidence type="ECO:0000259" key="1">
    <source>
        <dbReference type="Pfam" id="PF06985"/>
    </source>
</evidence>
<dbReference type="AlphaFoldDB" id="A0A7D5YUU4"/>
<dbReference type="EMBL" id="CP058934">
    <property type="protein sequence ID" value="QLI69661.1"/>
    <property type="molecule type" value="Genomic_DNA"/>
</dbReference>
<evidence type="ECO:0000313" key="3">
    <source>
        <dbReference type="Proteomes" id="UP000510686"/>
    </source>
</evidence>
<gene>
    <name evidence="2" type="ORF">G6M90_00g054930</name>
</gene>
<name>A0A7D5YUU4_9HYPO</name>
<dbReference type="Proteomes" id="UP000510686">
    <property type="component" value="Chromosome 3"/>
</dbReference>